<evidence type="ECO:0000259" key="18">
    <source>
        <dbReference type="Pfam" id="PF00685"/>
    </source>
</evidence>
<evidence type="ECO:0000313" key="20">
    <source>
        <dbReference type="Proteomes" id="UP000838412"/>
    </source>
</evidence>
<feature type="active site" description="For sulfotransferase activity" evidence="12">
    <location>
        <position position="338"/>
    </location>
</feature>
<dbReference type="FunFam" id="3.40.50.300:FF:000194">
    <property type="entry name" value="Sulfotransferase"/>
    <property type="match status" value="1"/>
</dbReference>
<dbReference type="GO" id="GO:0000139">
    <property type="term" value="C:Golgi membrane"/>
    <property type="evidence" value="ECO:0007669"/>
    <property type="project" value="UniProtKB-SubCell"/>
</dbReference>
<dbReference type="EC" id="2.8.2.-" evidence="15"/>
<evidence type="ECO:0000256" key="14">
    <source>
        <dbReference type="PIRSR" id="PIRSR637359-3"/>
    </source>
</evidence>
<feature type="compositionally biased region" description="Polar residues" evidence="16">
    <location>
        <begin position="310"/>
        <end position="319"/>
    </location>
</feature>
<feature type="domain" description="Sulfotransferase" evidence="18">
    <location>
        <begin position="329"/>
        <end position="563"/>
    </location>
</feature>
<feature type="non-terminal residue" evidence="19">
    <location>
        <position position="1"/>
    </location>
</feature>
<keyword evidence="5" id="KW-0735">Signal-anchor</keyword>
<keyword evidence="10" id="KW-0325">Glycoprotein</keyword>
<dbReference type="PANTHER" id="PTHR10605:SF72">
    <property type="entry name" value="HEPARAN SULFATE 3-O SULFOTRANSFERASE-B, ISOFORM A"/>
    <property type="match status" value="1"/>
</dbReference>
<evidence type="ECO:0000256" key="13">
    <source>
        <dbReference type="PIRSR" id="PIRSR637359-2"/>
    </source>
</evidence>
<proteinExistence type="inferred from homology"/>
<name>A0A8K0F2T1_BRALA</name>
<feature type="disulfide bond" evidence="14">
    <location>
        <begin position="526"/>
        <end position="538"/>
    </location>
</feature>
<evidence type="ECO:0000256" key="10">
    <source>
        <dbReference type="ARBA" id="ARBA00023180"/>
    </source>
</evidence>
<evidence type="ECO:0000256" key="16">
    <source>
        <dbReference type="SAM" id="MobiDB-lite"/>
    </source>
</evidence>
<evidence type="ECO:0000256" key="12">
    <source>
        <dbReference type="PIRSR" id="PIRSR637359-1"/>
    </source>
</evidence>
<feature type="non-terminal residue" evidence="19">
    <location>
        <position position="580"/>
    </location>
</feature>
<dbReference type="AlphaFoldDB" id="A0A8K0F2T1"/>
<dbReference type="EMBL" id="OV696694">
    <property type="protein sequence ID" value="CAH1272873.1"/>
    <property type="molecule type" value="Genomic_DNA"/>
</dbReference>
<reference evidence="19" key="1">
    <citation type="submission" date="2022-01" db="EMBL/GenBank/DDBJ databases">
        <authorList>
            <person name="Braso-Vives M."/>
        </authorList>
    </citation>
    <scope>NUCLEOTIDE SEQUENCE</scope>
</reference>
<keyword evidence="8 17" id="KW-0472">Membrane</keyword>
<keyword evidence="7" id="KW-0333">Golgi apparatus</keyword>
<feature type="binding site" evidence="13">
    <location>
        <position position="427"/>
    </location>
    <ligand>
        <name>3'-phosphoadenylyl sulfate</name>
        <dbReference type="ChEBI" id="CHEBI:58339"/>
    </ligand>
</feature>
<evidence type="ECO:0000256" key="9">
    <source>
        <dbReference type="ARBA" id="ARBA00023157"/>
    </source>
</evidence>
<keyword evidence="4 17" id="KW-0812">Transmembrane</keyword>
<evidence type="ECO:0000256" key="17">
    <source>
        <dbReference type="SAM" id="Phobius"/>
    </source>
</evidence>
<evidence type="ECO:0000313" key="19">
    <source>
        <dbReference type="EMBL" id="CAH1272873.1"/>
    </source>
</evidence>
<evidence type="ECO:0000256" key="15">
    <source>
        <dbReference type="RuleBase" id="RU361155"/>
    </source>
</evidence>
<feature type="binding site" evidence="13">
    <location>
        <begin position="543"/>
        <end position="547"/>
    </location>
    <ligand>
        <name>3'-phosphoadenylyl sulfate</name>
        <dbReference type="ChEBI" id="CHEBI:58339"/>
    </ligand>
</feature>
<feature type="binding site" evidence="13">
    <location>
        <begin position="338"/>
        <end position="342"/>
    </location>
    <ligand>
        <name>3'-phosphoadenylyl sulfate</name>
        <dbReference type="ChEBI" id="CHEBI:58339"/>
    </ligand>
</feature>
<keyword evidence="20" id="KW-1185">Reference proteome</keyword>
<evidence type="ECO:0000256" key="4">
    <source>
        <dbReference type="ARBA" id="ARBA00022692"/>
    </source>
</evidence>
<evidence type="ECO:0000256" key="8">
    <source>
        <dbReference type="ARBA" id="ARBA00023136"/>
    </source>
</evidence>
<dbReference type="PANTHER" id="PTHR10605">
    <property type="entry name" value="HEPARAN SULFATE SULFOTRANSFERASE"/>
    <property type="match status" value="1"/>
</dbReference>
<evidence type="ECO:0000256" key="3">
    <source>
        <dbReference type="ARBA" id="ARBA00022679"/>
    </source>
</evidence>
<dbReference type="Gene3D" id="3.40.50.300">
    <property type="entry name" value="P-loop containing nucleotide triphosphate hydrolases"/>
    <property type="match status" value="1"/>
</dbReference>
<accession>A0A8K0F2T1</accession>
<dbReference type="InterPro" id="IPR027417">
    <property type="entry name" value="P-loop_NTPase"/>
</dbReference>
<feature type="region of interest" description="Disordered" evidence="16">
    <location>
        <begin position="264"/>
        <end position="319"/>
    </location>
</feature>
<evidence type="ECO:0000256" key="7">
    <source>
        <dbReference type="ARBA" id="ARBA00023034"/>
    </source>
</evidence>
<organism evidence="19 20">
    <name type="scientific">Branchiostoma lanceolatum</name>
    <name type="common">Common lancelet</name>
    <name type="synonym">Amphioxus lanceolatum</name>
    <dbReference type="NCBI Taxonomy" id="7740"/>
    <lineage>
        <taxon>Eukaryota</taxon>
        <taxon>Metazoa</taxon>
        <taxon>Chordata</taxon>
        <taxon>Cephalochordata</taxon>
        <taxon>Leptocardii</taxon>
        <taxon>Amphioxiformes</taxon>
        <taxon>Branchiostomatidae</taxon>
        <taxon>Branchiostoma</taxon>
    </lineage>
</organism>
<feature type="transmembrane region" description="Helical" evidence="17">
    <location>
        <begin position="184"/>
        <end position="201"/>
    </location>
</feature>
<dbReference type="InterPro" id="IPR037359">
    <property type="entry name" value="NST/OST"/>
</dbReference>
<feature type="binding site" evidence="13">
    <location>
        <position position="419"/>
    </location>
    <ligand>
        <name>3'-phosphoadenylyl sulfate</name>
        <dbReference type="ChEBI" id="CHEBI:58339"/>
    </ligand>
</feature>
<gene>
    <name evidence="19" type="primary">HS3ST3A1</name>
    <name evidence="19" type="ORF">BLAG_LOCUS24403</name>
</gene>
<keyword evidence="6 17" id="KW-1133">Transmembrane helix</keyword>
<dbReference type="Proteomes" id="UP000838412">
    <property type="component" value="Chromosome 9"/>
</dbReference>
<evidence type="ECO:0000256" key="2">
    <source>
        <dbReference type="ARBA" id="ARBA00005771"/>
    </source>
</evidence>
<evidence type="ECO:0000256" key="11">
    <source>
        <dbReference type="ARBA" id="ARBA00060399"/>
    </source>
</evidence>
<sequence>LYTSSLSRDVHQPQTSSPLRHLLSLLQHRPMSDDPGVTDNSKRPTGGHTSCCSLGIRALNSSLIPAFLPFLPSFRQSLIPASPLAVLCASAVGLTDGFYVTWRFAADRRLQAARSGPGLGRGKAGKCVLSRVCRAVWEVCRAVPVWEVCPVQSGSGEVVGESGRRAGPGPTMLDLCNKRWPRKLLLIACLLSVLVCVLISYRECCQPRRRDDSFMDWGRGRNMVRSVWDEEISETFLSGRRQYRMHLQQARYVDANYNIDVRDDLPANPGPLDPDRRARRDGVRRHRVRQTNPHNPLAFGYRDDEDRSSGTDATLNPLSSSLNATRKLPQVIIIGVKKGGTRALLEYLRLHPDIRAVGPEVHFFDRKYENGLEWYRRKMPPTIARQITMEKTPSYFITREVPARVYNMSRDVKLLVVVRDPVTRAISDYTQTVSKKNTKRFEELAFINNATGLVDTSWSAIRIGVYAKHLERWLQYFPLSQFMFVSGEELISNPGKEMGLVQNFLGIKKVVCEKHFYFNQTKGFPCLKKKEGSSSPHCLGRTKGRAHPDIEPNVIQRLRDFYRPFNMKFYQMTGRNFNWP</sequence>
<dbReference type="GO" id="GO:0008467">
    <property type="term" value="F:[heparan sulfate]-glucosamine 3-sulfotransferase activity"/>
    <property type="evidence" value="ECO:0007669"/>
    <property type="project" value="TreeGrafter"/>
</dbReference>
<feature type="transmembrane region" description="Helical" evidence="17">
    <location>
        <begin position="78"/>
        <end position="102"/>
    </location>
</feature>
<dbReference type="SUPFAM" id="SSF52540">
    <property type="entry name" value="P-loop containing nucleoside triphosphate hydrolases"/>
    <property type="match status" value="1"/>
</dbReference>
<dbReference type="OrthoDB" id="411451at2759"/>
<evidence type="ECO:0000256" key="1">
    <source>
        <dbReference type="ARBA" id="ARBA00004394"/>
    </source>
</evidence>
<dbReference type="InterPro" id="IPR000863">
    <property type="entry name" value="Sulfotransferase_dom"/>
</dbReference>
<comment type="subcellular location">
    <subcellularLocation>
        <location evidence="11">Endomembrane system</location>
        <topology evidence="11">Single-pass type II membrane protein</topology>
    </subcellularLocation>
    <subcellularLocation>
        <location evidence="1">Golgi apparatus membrane</location>
    </subcellularLocation>
</comment>
<protein>
    <recommendedName>
        <fullName evidence="15">Sulfotransferase</fullName>
        <ecNumber evidence="15">2.8.2.-</ecNumber>
    </recommendedName>
</protein>
<keyword evidence="9 14" id="KW-1015">Disulfide bond</keyword>
<evidence type="ECO:0000256" key="6">
    <source>
        <dbReference type="ARBA" id="ARBA00022989"/>
    </source>
</evidence>
<keyword evidence="3 15" id="KW-0808">Transferase</keyword>
<dbReference type="Pfam" id="PF00685">
    <property type="entry name" value="Sulfotransfer_1"/>
    <property type="match status" value="1"/>
</dbReference>
<evidence type="ECO:0000256" key="5">
    <source>
        <dbReference type="ARBA" id="ARBA00022968"/>
    </source>
</evidence>
<comment type="similarity">
    <text evidence="2 15">Belongs to the sulfotransferase 1 family.</text>
</comment>